<dbReference type="Gene3D" id="1.10.442.10">
    <property type="entry name" value="Cytochrome c oxidase subunit IV"/>
    <property type="match status" value="1"/>
</dbReference>
<comment type="similarity">
    <text evidence="2">Belongs to the cytochrome c oxidase IV family.</text>
</comment>
<dbReference type="GO" id="GO:0016491">
    <property type="term" value="F:oxidoreductase activity"/>
    <property type="evidence" value="ECO:0007669"/>
    <property type="project" value="UniProtKB-KW"/>
</dbReference>
<evidence type="ECO:0000313" key="12">
    <source>
        <dbReference type="Proteomes" id="UP000479190"/>
    </source>
</evidence>
<dbReference type="GO" id="GO:0045277">
    <property type="term" value="C:respiratory chain complex IV"/>
    <property type="evidence" value="ECO:0007669"/>
    <property type="project" value="InterPro"/>
</dbReference>
<gene>
    <name evidence="11" type="ORF">TBRA_LOCUS7067</name>
</gene>
<evidence type="ECO:0000256" key="2">
    <source>
        <dbReference type="ARBA" id="ARBA00008135"/>
    </source>
</evidence>
<dbReference type="CDD" id="cd00922">
    <property type="entry name" value="Cyt_c_Oxidase_IV"/>
    <property type="match status" value="1"/>
</dbReference>
<keyword evidence="6" id="KW-1133">Transmembrane helix</keyword>
<evidence type="ECO:0000256" key="3">
    <source>
        <dbReference type="ARBA" id="ARBA00022692"/>
    </source>
</evidence>
<dbReference type="OrthoDB" id="186013at2759"/>
<keyword evidence="12" id="KW-1185">Reference proteome</keyword>
<evidence type="ECO:0000256" key="10">
    <source>
        <dbReference type="SAM" id="MobiDB-lite"/>
    </source>
</evidence>
<keyword evidence="8" id="KW-0496">Mitochondrion</keyword>
<reference evidence="11 12" key="1">
    <citation type="submission" date="2020-02" db="EMBL/GenBank/DDBJ databases">
        <authorList>
            <person name="Ferguson B K."/>
        </authorList>
    </citation>
    <scope>NUCLEOTIDE SEQUENCE [LARGE SCALE GENOMIC DNA]</scope>
</reference>
<evidence type="ECO:0000256" key="5">
    <source>
        <dbReference type="ARBA" id="ARBA00022946"/>
    </source>
</evidence>
<dbReference type="GO" id="GO:0006123">
    <property type="term" value="P:mitochondrial electron transport, cytochrome c to oxygen"/>
    <property type="evidence" value="ECO:0007669"/>
    <property type="project" value="InterPro"/>
</dbReference>
<keyword evidence="5" id="KW-0809">Transit peptide</keyword>
<feature type="region of interest" description="Disordered" evidence="10">
    <location>
        <begin position="19"/>
        <end position="41"/>
    </location>
</feature>
<evidence type="ECO:0008006" key="13">
    <source>
        <dbReference type="Google" id="ProtNLM"/>
    </source>
</evidence>
<dbReference type="Pfam" id="PF02936">
    <property type="entry name" value="COX4"/>
    <property type="match status" value="1"/>
</dbReference>
<dbReference type="EMBL" id="CADCXV010000773">
    <property type="protein sequence ID" value="CAB0035169.1"/>
    <property type="molecule type" value="Genomic_DNA"/>
</dbReference>
<keyword evidence="3" id="KW-0812">Transmembrane</keyword>
<keyword evidence="7" id="KW-0560">Oxidoreductase</keyword>
<sequence length="207" mass="23295">MLRQLTRVYGSAARRLGQLQTRRSASHGNGEGPLTVSGGAPKDKAIIGNREIVGHGCNGLAIYNDDENYPFPAIRYKEPDPDIAALREKERGDWRDLSIEEKKCLYRASFCQTFAEFAYAPDTHWKSTVGSVLIGLACSLWLFMYYLDHIVNPLPDSFRPEARIAQYNRMVDLNIAPFQKIPVPPGAEPRVHPKNAEMLKKLLNQVP</sequence>
<evidence type="ECO:0000256" key="9">
    <source>
        <dbReference type="ARBA" id="ARBA00023136"/>
    </source>
</evidence>
<dbReference type="SUPFAM" id="SSF81406">
    <property type="entry name" value="Mitochondrial cytochrome c oxidase subunit IV"/>
    <property type="match status" value="1"/>
</dbReference>
<keyword evidence="4" id="KW-0999">Mitochondrion inner membrane</keyword>
<evidence type="ECO:0000256" key="4">
    <source>
        <dbReference type="ARBA" id="ARBA00022792"/>
    </source>
</evidence>
<organism evidence="11 12">
    <name type="scientific">Trichogramma brassicae</name>
    <dbReference type="NCBI Taxonomy" id="86971"/>
    <lineage>
        <taxon>Eukaryota</taxon>
        <taxon>Metazoa</taxon>
        <taxon>Ecdysozoa</taxon>
        <taxon>Arthropoda</taxon>
        <taxon>Hexapoda</taxon>
        <taxon>Insecta</taxon>
        <taxon>Pterygota</taxon>
        <taxon>Neoptera</taxon>
        <taxon>Endopterygota</taxon>
        <taxon>Hymenoptera</taxon>
        <taxon>Apocrita</taxon>
        <taxon>Proctotrupomorpha</taxon>
        <taxon>Chalcidoidea</taxon>
        <taxon>Trichogrammatidae</taxon>
        <taxon>Trichogramma</taxon>
    </lineage>
</organism>
<dbReference type="PANTHER" id="PTHR10707:SF10">
    <property type="entry name" value="CYTOCHROME C OXIDASE SUBUNIT 4"/>
    <property type="match status" value="1"/>
</dbReference>
<proteinExistence type="inferred from homology"/>
<dbReference type="Proteomes" id="UP000479190">
    <property type="component" value="Unassembled WGS sequence"/>
</dbReference>
<accession>A0A6H5IHE5</accession>
<dbReference type="GO" id="GO:0005743">
    <property type="term" value="C:mitochondrial inner membrane"/>
    <property type="evidence" value="ECO:0007669"/>
    <property type="project" value="UniProtKB-SubCell"/>
</dbReference>
<name>A0A6H5IHE5_9HYME</name>
<comment type="subcellular location">
    <subcellularLocation>
        <location evidence="1">Mitochondrion inner membrane</location>
        <topology evidence="1">Single-pass membrane protein</topology>
    </subcellularLocation>
</comment>
<evidence type="ECO:0000256" key="8">
    <source>
        <dbReference type="ARBA" id="ARBA00023128"/>
    </source>
</evidence>
<keyword evidence="9" id="KW-0472">Membrane</keyword>
<evidence type="ECO:0000256" key="1">
    <source>
        <dbReference type="ARBA" id="ARBA00004434"/>
    </source>
</evidence>
<dbReference type="FunFam" id="1.10.442.10:FF:000001">
    <property type="entry name" value="Cytochrome c oxidase subunit 4 isoform 1"/>
    <property type="match status" value="1"/>
</dbReference>
<evidence type="ECO:0000256" key="6">
    <source>
        <dbReference type="ARBA" id="ARBA00022989"/>
    </source>
</evidence>
<dbReference type="InterPro" id="IPR036639">
    <property type="entry name" value="Cyt_c_oxidase_su4_sf"/>
</dbReference>
<evidence type="ECO:0000256" key="7">
    <source>
        <dbReference type="ARBA" id="ARBA00023002"/>
    </source>
</evidence>
<dbReference type="AlphaFoldDB" id="A0A6H5IHE5"/>
<evidence type="ECO:0000313" key="11">
    <source>
        <dbReference type="EMBL" id="CAB0035169.1"/>
    </source>
</evidence>
<dbReference type="PANTHER" id="PTHR10707">
    <property type="entry name" value="CYTOCHROME C OXIDASE SUBUNIT IV"/>
    <property type="match status" value="1"/>
</dbReference>
<dbReference type="InterPro" id="IPR004203">
    <property type="entry name" value="Cyt_c_oxidase_su4_fam"/>
</dbReference>
<protein>
    <recommendedName>
        <fullName evidence="13">Cytochrome c oxidase subunit 4</fullName>
    </recommendedName>
</protein>